<protein>
    <submittedName>
        <fullName evidence="1">Uncharacterized protein</fullName>
    </submittedName>
</protein>
<name>A0A2H3JCP8_WOLCO</name>
<reference evidence="1 2" key="1">
    <citation type="journal article" date="2012" name="Science">
        <title>The Paleozoic origin of enzymatic lignin decomposition reconstructed from 31 fungal genomes.</title>
        <authorList>
            <person name="Floudas D."/>
            <person name="Binder M."/>
            <person name="Riley R."/>
            <person name="Barry K."/>
            <person name="Blanchette R.A."/>
            <person name="Henrissat B."/>
            <person name="Martinez A.T."/>
            <person name="Otillar R."/>
            <person name="Spatafora J.W."/>
            <person name="Yadav J.S."/>
            <person name="Aerts A."/>
            <person name="Benoit I."/>
            <person name="Boyd A."/>
            <person name="Carlson A."/>
            <person name="Copeland A."/>
            <person name="Coutinho P.M."/>
            <person name="de Vries R.P."/>
            <person name="Ferreira P."/>
            <person name="Findley K."/>
            <person name="Foster B."/>
            <person name="Gaskell J."/>
            <person name="Glotzer D."/>
            <person name="Gorecki P."/>
            <person name="Heitman J."/>
            <person name="Hesse C."/>
            <person name="Hori C."/>
            <person name="Igarashi K."/>
            <person name="Jurgens J.A."/>
            <person name="Kallen N."/>
            <person name="Kersten P."/>
            <person name="Kohler A."/>
            <person name="Kuees U."/>
            <person name="Kumar T.K.A."/>
            <person name="Kuo A."/>
            <person name="LaButti K."/>
            <person name="Larrondo L.F."/>
            <person name="Lindquist E."/>
            <person name="Ling A."/>
            <person name="Lombard V."/>
            <person name="Lucas S."/>
            <person name="Lundell T."/>
            <person name="Martin R."/>
            <person name="McLaughlin D.J."/>
            <person name="Morgenstern I."/>
            <person name="Morin E."/>
            <person name="Murat C."/>
            <person name="Nagy L.G."/>
            <person name="Nolan M."/>
            <person name="Ohm R.A."/>
            <person name="Patyshakuliyeva A."/>
            <person name="Rokas A."/>
            <person name="Ruiz-Duenas F.J."/>
            <person name="Sabat G."/>
            <person name="Salamov A."/>
            <person name="Samejima M."/>
            <person name="Schmutz J."/>
            <person name="Slot J.C."/>
            <person name="St John F."/>
            <person name="Stenlid J."/>
            <person name="Sun H."/>
            <person name="Sun S."/>
            <person name="Syed K."/>
            <person name="Tsang A."/>
            <person name="Wiebenga A."/>
            <person name="Young D."/>
            <person name="Pisabarro A."/>
            <person name="Eastwood D.C."/>
            <person name="Martin F."/>
            <person name="Cullen D."/>
            <person name="Grigoriev I.V."/>
            <person name="Hibbett D.S."/>
        </authorList>
    </citation>
    <scope>NUCLEOTIDE SEQUENCE [LARGE SCALE GENOMIC DNA]</scope>
    <source>
        <strain evidence="1 2">MD-104</strain>
    </source>
</reference>
<evidence type="ECO:0000313" key="1">
    <source>
        <dbReference type="EMBL" id="PCH40032.1"/>
    </source>
</evidence>
<feature type="non-terminal residue" evidence="1">
    <location>
        <position position="278"/>
    </location>
</feature>
<dbReference type="EMBL" id="KB468053">
    <property type="protein sequence ID" value="PCH40032.1"/>
    <property type="molecule type" value="Genomic_DNA"/>
</dbReference>
<accession>A0A2H3JCP8</accession>
<evidence type="ECO:0000313" key="2">
    <source>
        <dbReference type="Proteomes" id="UP000218811"/>
    </source>
</evidence>
<proteinExistence type="predicted"/>
<dbReference type="OMA" id="LKFSCPS"/>
<organism evidence="1 2">
    <name type="scientific">Wolfiporia cocos (strain MD-104)</name>
    <name type="common">Brown rot fungus</name>
    <dbReference type="NCBI Taxonomy" id="742152"/>
    <lineage>
        <taxon>Eukaryota</taxon>
        <taxon>Fungi</taxon>
        <taxon>Dikarya</taxon>
        <taxon>Basidiomycota</taxon>
        <taxon>Agaricomycotina</taxon>
        <taxon>Agaricomycetes</taxon>
        <taxon>Polyporales</taxon>
        <taxon>Phaeolaceae</taxon>
        <taxon>Wolfiporia</taxon>
    </lineage>
</organism>
<sequence length="278" mass="31040">MPLSDTRLGSLCAICFSELQSRCKGVSKDKIKRCCIDLCLVAMAVRTGYLFDTFVLRHSQNSPAILFHALFVALCELDPVFKSVILVEEPESNQLFFVNVGLLRARCVYRGSSQDEDSGSVLDPWMSFVHLLETPTLMPTPPAEISTHLLQLCRNSEGHVHPLFLKLSSQPPLTITQLIPLAAFLLEYPAAYVPSSVDEASFLPHVQLDVYECSINRKAFGPEHMEEADQEHVFLKFSCPSNVGSSNAELSVPRMLERLTCRFAERFAALHLRDAVIV</sequence>
<dbReference type="OrthoDB" id="3267419at2759"/>
<gene>
    <name evidence="1" type="ORF">WOLCODRAFT_136620</name>
</gene>
<dbReference type="Proteomes" id="UP000218811">
    <property type="component" value="Unassembled WGS sequence"/>
</dbReference>
<keyword evidence="2" id="KW-1185">Reference proteome</keyword>
<dbReference type="AlphaFoldDB" id="A0A2H3JCP8"/>